<evidence type="ECO:0000313" key="2">
    <source>
        <dbReference type="Proteomes" id="UP001470230"/>
    </source>
</evidence>
<reference evidence="1 2" key="1">
    <citation type="submission" date="2024-04" db="EMBL/GenBank/DDBJ databases">
        <title>Tritrichomonas musculus Genome.</title>
        <authorList>
            <person name="Alves-Ferreira E."/>
            <person name="Grigg M."/>
            <person name="Lorenzi H."/>
            <person name="Galac M."/>
        </authorList>
    </citation>
    <scope>NUCLEOTIDE SEQUENCE [LARGE SCALE GENOMIC DNA]</scope>
    <source>
        <strain evidence="1 2">EAF2021</strain>
    </source>
</reference>
<comment type="caution">
    <text evidence="1">The sequence shown here is derived from an EMBL/GenBank/DDBJ whole genome shotgun (WGS) entry which is preliminary data.</text>
</comment>
<accession>A0ABR2GNR3</accession>
<protein>
    <submittedName>
        <fullName evidence="1">Uncharacterized protein</fullName>
    </submittedName>
</protein>
<name>A0ABR2GNR3_9EUKA</name>
<dbReference type="Proteomes" id="UP001470230">
    <property type="component" value="Unassembled WGS sequence"/>
</dbReference>
<dbReference type="EMBL" id="JAPFFF010000184">
    <property type="protein sequence ID" value="KAK8835311.1"/>
    <property type="molecule type" value="Genomic_DNA"/>
</dbReference>
<evidence type="ECO:0000313" key="1">
    <source>
        <dbReference type="EMBL" id="KAK8835311.1"/>
    </source>
</evidence>
<keyword evidence="2" id="KW-1185">Reference proteome</keyword>
<proteinExistence type="predicted"/>
<sequence length="233" mass="25835">MGGTYQLSKFEDRMSQYPTRRKLIHSPSDEDNVYTVQRDEGTITREGIAFSADFMNKFDRKIADMFPISVENGGTGANTGIKALNNLGLYISSGQFIPKIVSNNPNSNEIKYTLSNGSEQGYELGYYYRIGNICQINVNIKVYVTDTGKRGSENAYLAVQELPFQSQSDVLSQPLSVGELSSFDVLQSEGGLATISTNSRKITLLQSSGQVAQWFKNSGNWIWIRVGGTYLCN</sequence>
<organism evidence="1 2">
    <name type="scientific">Tritrichomonas musculus</name>
    <dbReference type="NCBI Taxonomy" id="1915356"/>
    <lineage>
        <taxon>Eukaryota</taxon>
        <taxon>Metamonada</taxon>
        <taxon>Parabasalia</taxon>
        <taxon>Tritrichomonadida</taxon>
        <taxon>Tritrichomonadidae</taxon>
        <taxon>Tritrichomonas</taxon>
    </lineage>
</organism>
<gene>
    <name evidence="1" type="ORF">M9Y10_013516</name>
</gene>